<feature type="compositionally biased region" description="Basic residues" evidence="1">
    <location>
        <begin position="9"/>
        <end position="25"/>
    </location>
</feature>
<name>A0A1G7TKU5_9LACT</name>
<dbReference type="RefSeq" id="WP_090290069.1">
    <property type="nucleotide sequence ID" value="NZ_FNCK01000006.1"/>
</dbReference>
<keyword evidence="3" id="KW-1185">Reference proteome</keyword>
<evidence type="ECO:0000256" key="1">
    <source>
        <dbReference type="SAM" id="MobiDB-lite"/>
    </source>
</evidence>
<protein>
    <submittedName>
        <fullName evidence="2">Uncharacterized protein</fullName>
    </submittedName>
</protein>
<dbReference type="AlphaFoldDB" id="A0A1G7TKU5"/>
<feature type="region of interest" description="Disordered" evidence="1">
    <location>
        <begin position="1"/>
        <end position="70"/>
    </location>
</feature>
<gene>
    <name evidence="2" type="ORF">SAMN05421791_10660</name>
</gene>
<evidence type="ECO:0000313" key="3">
    <source>
        <dbReference type="Proteomes" id="UP000199708"/>
    </source>
</evidence>
<dbReference type="EMBL" id="FNCK01000006">
    <property type="protein sequence ID" value="SDG35953.1"/>
    <property type="molecule type" value="Genomic_DNA"/>
</dbReference>
<sequence>MTSEYKGPAYKKGRSLADSRKRKFQRGMTGHRSSDKKLEEPAIKRAQKINKDSLIGKNPANSSTLKNDEFSQDIDHTKDYQTVFAQNAHQHKFDKASQAMRSKENKDEQFDSEVKETDPSFAYEIPFLRKNDYQRVRMEINDQKNYNDSLFTREAETIKKESQTIEARLANIDHSLKAVQRMQDGYQEKWSKRQVDRQLLKRLIKDKQSFLLFAKEDNE</sequence>
<feature type="compositionally biased region" description="Basic and acidic residues" evidence="1">
    <location>
        <begin position="32"/>
        <end position="43"/>
    </location>
</feature>
<dbReference type="Proteomes" id="UP000199708">
    <property type="component" value="Unassembled WGS sequence"/>
</dbReference>
<feature type="compositionally biased region" description="Basic and acidic residues" evidence="1">
    <location>
        <begin position="91"/>
        <end position="115"/>
    </location>
</feature>
<proteinExistence type="predicted"/>
<evidence type="ECO:0000313" key="2">
    <source>
        <dbReference type="EMBL" id="SDG35953.1"/>
    </source>
</evidence>
<reference evidence="2 3" key="1">
    <citation type="submission" date="2016-10" db="EMBL/GenBank/DDBJ databases">
        <authorList>
            <person name="de Groot N.N."/>
        </authorList>
    </citation>
    <scope>NUCLEOTIDE SEQUENCE [LARGE SCALE GENOMIC DNA]</scope>
    <source>
        <strain evidence="2 3">ATCC BAA-466</strain>
    </source>
</reference>
<accession>A0A1G7TKU5</accession>
<dbReference type="STRING" id="120956.SAMN05421791_10660"/>
<feature type="region of interest" description="Disordered" evidence="1">
    <location>
        <begin position="88"/>
        <end position="115"/>
    </location>
</feature>
<organism evidence="2 3">
    <name type="scientific">Facklamia miroungae</name>
    <dbReference type="NCBI Taxonomy" id="120956"/>
    <lineage>
        <taxon>Bacteria</taxon>
        <taxon>Bacillati</taxon>
        <taxon>Bacillota</taxon>
        <taxon>Bacilli</taxon>
        <taxon>Lactobacillales</taxon>
        <taxon>Aerococcaceae</taxon>
        <taxon>Facklamia</taxon>
    </lineage>
</organism>